<feature type="compositionally biased region" description="Pro residues" evidence="1">
    <location>
        <begin position="313"/>
        <end position="325"/>
    </location>
</feature>
<evidence type="ECO:0000313" key="3">
    <source>
        <dbReference type="EMBL" id="AAK89757.1"/>
    </source>
</evidence>
<dbReference type="KEGG" id="atu:Atu3640"/>
<dbReference type="EnsemblBacteria" id="AAK89757">
    <property type="protein sequence ID" value="AAK89757"/>
    <property type="gene ID" value="Atu3640"/>
</dbReference>
<dbReference type="BioCyc" id="AGRO:ATU3640-MONOMER"/>
<dbReference type="STRING" id="176299.Atu3640"/>
<dbReference type="Proteomes" id="UP000000813">
    <property type="component" value="Chromosome linear"/>
</dbReference>
<dbReference type="EMBL" id="AE007870">
    <property type="protein sequence ID" value="AAK89757.1"/>
    <property type="molecule type" value="Genomic_DNA"/>
</dbReference>
<accession>A9CFH2</accession>
<feature type="region of interest" description="Disordered" evidence="1">
    <location>
        <begin position="302"/>
        <end position="330"/>
    </location>
</feature>
<dbReference type="AlphaFoldDB" id="A9CFH2"/>
<dbReference type="Pfam" id="PF13665">
    <property type="entry name" value="Tox-PAAR-like"/>
    <property type="match status" value="1"/>
</dbReference>
<sequence length="526" mass="56664">MSIPRDNYIGEPQYPDTWTTKTPREGLRDIDEARIVSLAPDVCLTPVGSSVVPIPYPVVDFCGHDKNYTPSVRFTGKKAMVMRSCTTHVHGDAPGVRKGVKSGTVESVCEPIGHADQVRAEGSHVIRHLDRFHMNSKNTEGEAIFVRSTQTYNSPKDDDPVRGSLRAIEVADASEEQNRSSDAAPSGGAALGFLVTPGFAPLVQGAGGAAAGGASTAAGAATSGAGGAAAAAGGVSLGTILAGIGIFAAGVLIPTNKMNFSDTVPQDDFEQKLLLDAQRRMNELPFWDSGADIRTETFAKIQEHRKKNKPTQDPEPTPVPVPPPGSNVRIDEDENRRCRLLIICFMPTKSTIDIDEFKRQMELQEQGLNNMSPQQMLANQAKYLANPAGMRALSEPLQAKARQEYRNDPRIQKKYVDQYGPIQGPIKLGEYLDSAAALHNPDMIAGGKYNSVVDQTLPIENRIGGLSENSSMGSQWINPNRNGHTRASRLTEHAKRQAANNCPSVQVDLRLCPSNPSRPGEPLTGT</sequence>
<dbReference type="InterPro" id="IPR028949">
    <property type="entry name" value="Ntox15"/>
</dbReference>
<evidence type="ECO:0000313" key="4">
    <source>
        <dbReference type="Proteomes" id="UP000000813"/>
    </source>
</evidence>
<feature type="region of interest" description="Disordered" evidence="1">
    <location>
        <begin position="1"/>
        <end position="25"/>
    </location>
</feature>
<protein>
    <recommendedName>
        <fullName evidence="2">Novel toxin 15 domain-containing protein</fullName>
    </recommendedName>
</protein>
<dbReference type="OrthoDB" id="8852350at2"/>
<reference evidence="3 4" key="2">
    <citation type="journal article" date="2001" name="Science">
        <title>Genome sequence of the plant pathogen and biotechnology agent Agrobacterium tumefaciens C58.</title>
        <authorList>
            <person name="Goodner B."/>
            <person name="Hinkle G."/>
            <person name="Gattung S."/>
            <person name="Miller N."/>
            <person name="Blanchard M."/>
            <person name="Qurollo B."/>
            <person name="Goldman B.S."/>
            <person name="Cao Y."/>
            <person name="Askenazi M."/>
            <person name="Halling C."/>
            <person name="Mullin L."/>
            <person name="Houmiel K."/>
            <person name="Gordon J."/>
            <person name="Vaudin M."/>
            <person name="Iartchouk O."/>
            <person name="Epp A."/>
            <person name="Liu F."/>
            <person name="Wollam C."/>
            <person name="Allinger M."/>
            <person name="Doughty D."/>
            <person name="Scott C."/>
            <person name="Lappas C."/>
            <person name="Markelz B."/>
            <person name="Flanagan C."/>
            <person name="Crowell C."/>
            <person name="Gurson J."/>
            <person name="Lomo C."/>
            <person name="Sear C."/>
            <person name="Strub G."/>
            <person name="Cielo C."/>
            <person name="Slater S."/>
        </authorList>
    </citation>
    <scope>NUCLEOTIDE SEQUENCE [LARGE SCALE GENOMIC DNA]</scope>
    <source>
        <strain evidence="4">C58 / ATCC 33970</strain>
    </source>
</reference>
<dbReference type="Pfam" id="PF15604">
    <property type="entry name" value="Ntox15"/>
    <property type="match status" value="1"/>
</dbReference>
<dbReference type="eggNOG" id="COG3064">
    <property type="taxonomic scope" value="Bacteria"/>
</dbReference>
<name>A9CFH2_AGRFC</name>
<proteinExistence type="predicted"/>
<dbReference type="RefSeq" id="WP_010973208.1">
    <property type="nucleotide sequence ID" value="NC_003063.2"/>
</dbReference>
<dbReference type="PIR" id="C98279">
    <property type="entry name" value="C98279"/>
</dbReference>
<evidence type="ECO:0000256" key="1">
    <source>
        <dbReference type="SAM" id="MobiDB-lite"/>
    </source>
</evidence>
<dbReference type="GeneID" id="1135514"/>
<dbReference type="PATRIC" id="fig|176299.10.peg.3485"/>
<gene>
    <name evidence="3" type="ordered locus">Atu3640</name>
</gene>
<keyword evidence="4" id="KW-1185">Reference proteome</keyword>
<organism evidence="3 4">
    <name type="scientific">Agrobacterium fabrum (strain C58 / ATCC 33970)</name>
    <name type="common">Agrobacterium tumefaciens (strain C58)</name>
    <dbReference type="NCBI Taxonomy" id="176299"/>
    <lineage>
        <taxon>Bacteria</taxon>
        <taxon>Pseudomonadati</taxon>
        <taxon>Pseudomonadota</taxon>
        <taxon>Alphaproteobacteria</taxon>
        <taxon>Hyphomicrobiales</taxon>
        <taxon>Rhizobiaceae</taxon>
        <taxon>Rhizobium/Agrobacterium group</taxon>
        <taxon>Agrobacterium</taxon>
        <taxon>Agrobacterium tumefaciens complex</taxon>
    </lineage>
</organism>
<reference evidence="3 4" key="1">
    <citation type="journal article" date="2001" name="Science">
        <title>The genome of the natural genetic engineer Agrobacterium tumefaciens C58.</title>
        <authorList>
            <person name="Wood D.W."/>
            <person name="Setubal J.C."/>
            <person name="Kaul R."/>
            <person name="Monks D.E."/>
            <person name="Kitajima J.P."/>
            <person name="Okura V.K."/>
            <person name="Zhou Y."/>
            <person name="Chen L."/>
            <person name="Wood G.E."/>
            <person name="Almeida N.F.Jr."/>
            <person name="Woo L."/>
            <person name="Chen Y."/>
            <person name="Paulsen I.T."/>
            <person name="Eisen J.A."/>
            <person name="Karp P.D."/>
            <person name="Bovee D.Sr."/>
            <person name="Chapman P."/>
            <person name="Clendenning J."/>
            <person name="Deatherage G."/>
            <person name="Gillet W."/>
            <person name="Grant C."/>
            <person name="Kutyavin T."/>
            <person name="Levy R."/>
            <person name="Li M.J."/>
            <person name="McClelland E."/>
            <person name="Palmieri A."/>
            <person name="Raymond C."/>
            <person name="Rouse G."/>
            <person name="Saenphimmachak C."/>
            <person name="Wu Z."/>
            <person name="Romero P."/>
            <person name="Gordon D."/>
            <person name="Zhang S."/>
            <person name="Yoo H."/>
            <person name="Tao Y."/>
            <person name="Biddle P."/>
            <person name="Jung M."/>
            <person name="Krespan W."/>
            <person name="Perry M."/>
            <person name="Gordon-Kamm B."/>
            <person name="Liao L."/>
            <person name="Kim S."/>
            <person name="Hendrick C."/>
            <person name="Zhao Z.Y."/>
            <person name="Dolan M."/>
            <person name="Chumley F."/>
            <person name="Tingey S.V."/>
            <person name="Tomb J.F."/>
            <person name="Gordon M.P."/>
            <person name="Olson M.V."/>
            <person name="Nester E.W."/>
        </authorList>
    </citation>
    <scope>NUCLEOTIDE SEQUENCE [LARGE SCALE GENOMIC DNA]</scope>
    <source>
        <strain evidence="4">C58 / ATCC 33970</strain>
    </source>
</reference>
<dbReference type="HOGENOM" id="CLU_592746_0_0_5"/>
<feature type="domain" description="Novel toxin 15" evidence="2">
    <location>
        <begin position="352"/>
        <end position="512"/>
    </location>
</feature>
<evidence type="ECO:0000259" key="2">
    <source>
        <dbReference type="Pfam" id="PF15604"/>
    </source>
</evidence>
<dbReference type="PIR" id="AF3004">
    <property type="entry name" value="AF3004"/>
</dbReference>